<gene>
    <name evidence="1" type="ORF">LACBIDRAFT_334194</name>
</gene>
<proteinExistence type="predicted"/>
<keyword evidence="2" id="KW-1185">Reference proteome</keyword>
<protein>
    <submittedName>
        <fullName evidence="1">Predicted protein</fullName>
    </submittedName>
</protein>
<dbReference type="HOGENOM" id="CLU_1611061_0_0_1"/>
<dbReference type="InParanoid" id="B0DYE3"/>
<accession>B0DYE3</accession>
<evidence type="ECO:0000313" key="2">
    <source>
        <dbReference type="Proteomes" id="UP000001194"/>
    </source>
</evidence>
<dbReference type="GeneID" id="6084600"/>
<evidence type="ECO:0000313" key="1">
    <source>
        <dbReference type="EMBL" id="EDR00374.1"/>
    </source>
</evidence>
<reference evidence="1 2" key="1">
    <citation type="journal article" date="2008" name="Nature">
        <title>The genome of Laccaria bicolor provides insights into mycorrhizal symbiosis.</title>
        <authorList>
            <person name="Martin F."/>
            <person name="Aerts A."/>
            <person name="Ahren D."/>
            <person name="Brun A."/>
            <person name="Danchin E.G.J."/>
            <person name="Duchaussoy F."/>
            <person name="Gibon J."/>
            <person name="Kohler A."/>
            <person name="Lindquist E."/>
            <person name="Pereda V."/>
            <person name="Salamov A."/>
            <person name="Shapiro H.J."/>
            <person name="Wuyts J."/>
            <person name="Blaudez D."/>
            <person name="Buee M."/>
            <person name="Brokstein P."/>
            <person name="Canbaeck B."/>
            <person name="Cohen D."/>
            <person name="Courty P.E."/>
            <person name="Coutinho P.M."/>
            <person name="Delaruelle C."/>
            <person name="Detter J.C."/>
            <person name="Deveau A."/>
            <person name="DiFazio S."/>
            <person name="Duplessis S."/>
            <person name="Fraissinet-Tachet L."/>
            <person name="Lucic E."/>
            <person name="Frey-Klett P."/>
            <person name="Fourrey C."/>
            <person name="Feussner I."/>
            <person name="Gay G."/>
            <person name="Grimwood J."/>
            <person name="Hoegger P.J."/>
            <person name="Jain P."/>
            <person name="Kilaru S."/>
            <person name="Labbe J."/>
            <person name="Lin Y.C."/>
            <person name="Legue V."/>
            <person name="Le Tacon F."/>
            <person name="Marmeisse R."/>
            <person name="Melayah D."/>
            <person name="Montanini B."/>
            <person name="Muratet M."/>
            <person name="Nehls U."/>
            <person name="Niculita-Hirzel H."/>
            <person name="Oudot-Le Secq M.P."/>
            <person name="Peter M."/>
            <person name="Quesneville H."/>
            <person name="Rajashekar B."/>
            <person name="Reich M."/>
            <person name="Rouhier N."/>
            <person name="Schmutz J."/>
            <person name="Yin T."/>
            <person name="Chalot M."/>
            <person name="Henrissat B."/>
            <person name="Kuees U."/>
            <person name="Lucas S."/>
            <person name="Van de Peer Y."/>
            <person name="Podila G.K."/>
            <person name="Polle A."/>
            <person name="Pukkila P.J."/>
            <person name="Richardson P.M."/>
            <person name="Rouze P."/>
            <person name="Sanders I.R."/>
            <person name="Stajich J.E."/>
            <person name="Tunlid A."/>
            <person name="Tuskan G."/>
            <person name="Grigoriev I.V."/>
        </authorList>
    </citation>
    <scope>NUCLEOTIDE SEQUENCE [LARGE SCALE GENOMIC DNA]</scope>
    <source>
        <strain evidence="2">S238N-H82 / ATCC MYA-4686</strain>
    </source>
</reference>
<name>B0DYE3_LACBS</name>
<dbReference type="EMBL" id="DS547150">
    <property type="protein sequence ID" value="EDR00374.1"/>
    <property type="molecule type" value="Genomic_DNA"/>
</dbReference>
<dbReference type="Proteomes" id="UP000001194">
    <property type="component" value="Unassembled WGS sequence"/>
</dbReference>
<organism evidence="2">
    <name type="scientific">Laccaria bicolor (strain S238N-H82 / ATCC MYA-4686)</name>
    <name type="common">Bicoloured deceiver</name>
    <name type="synonym">Laccaria laccata var. bicolor</name>
    <dbReference type="NCBI Taxonomy" id="486041"/>
    <lineage>
        <taxon>Eukaryota</taxon>
        <taxon>Fungi</taxon>
        <taxon>Dikarya</taxon>
        <taxon>Basidiomycota</taxon>
        <taxon>Agaricomycotina</taxon>
        <taxon>Agaricomycetes</taxon>
        <taxon>Agaricomycetidae</taxon>
        <taxon>Agaricales</taxon>
        <taxon>Agaricineae</taxon>
        <taxon>Hydnangiaceae</taxon>
        <taxon>Laccaria</taxon>
    </lineage>
</organism>
<dbReference type="RefSeq" id="XP_001888933.1">
    <property type="nucleotide sequence ID" value="XM_001888898.1"/>
</dbReference>
<sequence length="165" mass="18663">MYLLVFKSVTSVQITLTRYRAYAFVRNNLKDCVLLYAVRNELADRPHGVLDLMMSVWRASGHMYGLCESSNSIVPDFGTMRYRSPRRSASGPLATLKVFVGGKGIQKSKRVVDTPLDHLSIGEFSLEEVHEPSTLAIFIITTYLNYNEITILKSRFATPALKLER</sequence>
<dbReference type="KEGG" id="lbc:LACBIDRAFT_334194"/>
<dbReference type="AlphaFoldDB" id="B0DYE3"/>